<dbReference type="InterPro" id="IPR028082">
    <property type="entry name" value="Peripla_BP_I"/>
</dbReference>
<gene>
    <name evidence="5" type="ORF">SAMN06295960_3050</name>
</gene>
<dbReference type="CDD" id="cd01392">
    <property type="entry name" value="HTH_LacI"/>
    <property type="match status" value="1"/>
</dbReference>
<proteinExistence type="predicted"/>
<dbReference type="CDD" id="cd19974">
    <property type="entry name" value="PBP1_LacI-like"/>
    <property type="match status" value="1"/>
</dbReference>
<evidence type="ECO:0000256" key="2">
    <source>
        <dbReference type="ARBA" id="ARBA00023125"/>
    </source>
</evidence>
<protein>
    <submittedName>
        <fullName evidence="5">Transcriptional regulator, LacI family</fullName>
    </submittedName>
</protein>
<sequence length="353" mass="40272">MSKRITQQHIADALQLSRNTVSKALNNEEGLKEETRVRIVKQAIQMGYTKFPPGLLESISKLSEHREPTPDPNKSRLIALLSHSDYMGNYYWSQFLSGLNSSLKEAGYTVAMAIVDLDEENELRLPPLFSMQRPAGMITIGSFLQSYYEHLEQTGIPALFVDTFATFNMNELKTDILTMNNSDSVYQMTKSILANGYTSIGFVGDIGSCLSYWERWMGFNRAMEEAKLPMNEVLNITNTLPRHYYYKEQLRDALRENQERPQVYICANDAVAIELVHLLREEGKRVPEDILVTGFDNSGELSLLQPSMPTVDVPKREMGLRAAELLKWRIDHPDRPKEFVRVATRVIGLNNLM</sequence>
<dbReference type="Pfam" id="PF13377">
    <property type="entry name" value="Peripla_BP_3"/>
    <property type="match status" value="1"/>
</dbReference>
<dbReference type="SUPFAM" id="SSF47413">
    <property type="entry name" value="lambda repressor-like DNA-binding domains"/>
    <property type="match status" value="1"/>
</dbReference>
<name>A0A1X7L7J5_9BACL</name>
<evidence type="ECO:0000256" key="1">
    <source>
        <dbReference type="ARBA" id="ARBA00023015"/>
    </source>
</evidence>
<dbReference type="InterPro" id="IPR000843">
    <property type="entry name" value="HTH_LacI"/>
</dbReference>
<dbReference type="RefSeq" id="WP_085495439.1">
    <property type="nucleotide sequence ID" value="NZ_FXAZ01000004.1"/>
</dbReference>
<dbReference type="STRING" id="1852522.SAMN06295960_3050"/>
<dbReference type="SUPFAM" id="SSF53822">
    <property type="entry name" value="Periplasmic binding protein-like I"/>
    <property type="match status" value="1"/>
</dbReference>
<keyword evidence="2" id="KW-0238">DNA-binding</keyword>
<dbReference type="PANTHER" id="PTHR30146">
    <property type="entry name" value="LACI-RELATED TRANSCRIPTIONAL REPRESSOR"/>
    <property type="match status" value="1"/>
</dbReference>
<dbReference type="OrthoDB" id="2026446at2"/>
<dbReference type="AlphaFoldDB" id="A0A1X7L7J5"/>
<evidence type="ECO:0000259" key="4">
    <source>
        <dbReference type="Pfam" id="PF13377"/>
    </source>
</evidence>
<keyword evidence="6" id="KW-1185">Reference proteome</keyword>
<evidence type="ECO:0000313" key="5">
    <source>
        <dbReference type="EMBL" id="SMG49517.1"/>
    </source>
</evidence>
<keyword evidence="1" id="KW-0805">Transcription regulation</keyword>
<dbReference type="Gene3D" id="1.10.260.40">
    <property type="entry name" value="lambda repressor-like DNA-binding domains"/>
    <property type="match status" value="1"/>
</dbReference>
<dbReference type="Gene3D" id="3.40.50.2300">
    <property type="match status" value="2"/>
</dbReference>
<dbReference type="PANTHER" id="PTHR30146:SF109">
    <property type="entry name" value="HTH-TYPE TRANSCRIPTIONAL REGULATOR GALS"/>
    <property type="match status" value="1"/>
</dbReference>
<organism evidence="5 6">
    <name type="scientific">Paenibacillus aquistagni</name>
    <dbReference type="NCBI Taxonomy" id="1852522"/>
    <lineage>
        <taxon>Bacteria</taxon>
        <taxon>Bacillati</taxon>
        <taxon>Bacillota</taxon>
        <taxon>Bacilli</taxon>
        <taxon>Bacillales</taxon>
        <taxon>Paenibacillaceae</taxon>
        <taxon>Paenibacillus</taxon>
    </lineage>
</organism>
<dbReference type="GO" id="GO:0000976">
    <property type="term" value="F:transcription cis-regulatory region binding"/>
    <property type="evidence" value="ECO:0007669"/>
    <property type="project" value="TreeGrafter"/>
</dbReference>
<keyword evidence="3" id="KW-0804">Transcription</keyword>
<dbReference type="EMBL" id="FXAZ01000004">
    <property type="protein sequence ID" value="SMG49517.1"/>
    <property type="molecule type" value="Genomic_DNA"/>
</dbReference>
<evidence type="ECO:0000256" key="3">
    <source>
        <dbReference type="ARBA" id="ARBA00023163"/>
    </source>
</evidence>
<dbReference type="GO" id="GO:0003700">
    <property type="term" value="F:DNA-binding transcription factor activity"/>
    <property type="evidence" value="ECO:0007669"/>
    <property type="project" value="TreeGrafter"/>
</dbReference>
<evidence type="ECO:0000313" key="6">
    <source>
        <dbReference type="Proteomes" id="UP000193834"/>
    </source>
</evidence>
<dbReference type="InterPro" id="IPR010982">
    <property type="entry name" value="Lambda_DNA-bd_dom_sf"/>
</dbReference>
<dbReference type="InterPro" id="IPR046335">
    <property type="entry name" value="LacI/GalR-like_sensor"/>
</dbReference>
<dbReference type="Proteomes" id="UP000193834">
    <property type="component" value="Unassembled WGS sequence"/>
</dbReference>
<reference evidence="5 6" key="1">
    <citation type="submission" date="2017-04" db="EMBL/GenBank/DDBJ databases">
        <authorList>
            <person name="Afonso C.L."/>
            <person name="Miller P.J."/>
            <person name="Scott M.A."/>
            <person name="Spackman E."/>
            <person name="Goraichik I."/>
            <person name="Dimitrov K.M."/>
            <person name="Suarez D.L."/>
            <person name="Swayne D.E."/>
        </authorList>
    </citation>
    <scope>NUCLEOTIDE SEQUENCE [LARGE SCALE GENOMIC DNA]</scope>
    <source>
        <strain evidence="5 6">11</strain>
    </source>
</reference>
<feature type="domain" description="Transcriptional regulator LacI/GalR-like sensor" evidence="4">
    <location>
        <begin position="193"/>
        <end position="347"/>
    </location>
</feature>
<accession>A0A1X7L7J5</accession>